<dbReference type="SUPFAM" id="SSF51735">
    <property type="entry name" value="NAD(P)-binding Rossmann-fold domains"/>
    <property type="match status" value="1"/>
</dbReference>
<dbReference type="AlphaFoldDB" id="A0A7T6XQG7"/>
<sequence length="136" mass="15038">MLLRDEKKELYSDIRFLGVPYTITNVGDWSRISVPVVPSGRVDYTSVFLNDPIHGDGIAPNLLTDLGDIGRFVAHIICEGRTLNIYVYTFGDVLNESEIYQNAEELSGEKPEATPMSTEQIEDGVAQAKAAFSQDP</sequence>
<protein>
    <submittedName>
        <fullName evidence="1">Glutathione S-transferase, C-terminal</fullName>
    </submittedName>
</protein>
<dbReference type="InterPro" id="IPR036291">
    <property type="entry name" value="NAD(P)-bd_dom_sf"/>
</dbReference>
<evidence type="ECO:0000313" key="2">
    <source>
        <dbReference type="Proteomes" id="UP000595662"/>
    </source>
</evidence>
<dbReference type="EMBL" id="CP060777">
    <property type="protein sequence ID" value="QQK45283.1"/>
    <property type="molecule type" value="Genomic_DNA"/>
</dbReference>
<dbReference type="Gene3D" id="3.90.25.10">
    <property type="entry name" value="UDP-galactose 4-epimerase, domain 1"/>
    <property type="match status" value="1"/>
</dbReference>
<proteinExistence type="predicted"/>
<dbReference type="GeneID" id="90952109"/>
<reference evidence="1 2" key="1">
    <citation type="submission" date="2020-08" db="EMBL/GenBank/DDBJ databases">
        <title>The completed genome sequence of the pathogenic ascomycete fungus Penicillium digitatum.</title>
        <authorList>
            <person name="Wang M."/>
        </authorList>
    </citation>
    <scope>NUCLEOTIDE SEQUENCE [LARGE SCALE GENOMIC DNA]</scope>
    <source>
        <strain evidence="1 2">PdW03</strain>
    </source>
</reference>
<dbReference type="VEuPathDB" id="FungiDB:PDIP_50940"/>
<gene>
    <name evidence="1" type="ORF">Pdw03_0181</name>
</gene>
<keyword evidence="1" id="KW-0808">Transferase</keyword>
<name>A0A7T6XQG7_PENDI</name>
<evidence type="ECO:0000313" key="1">
    <source>
        <dbReference type="EMBL" id="QQK45283.1"/>
    </source>
</evidence>
<dbReference type="Gene3D" id="3.40.50.720">
    <property type="entry name" value="NAD(P)-binding Rossmann-like Domain"/>
    <property type="match status" value="1"/>
</dbReference>
<dbReference type="RefSeq" id="XP_065957255.1">
    <property type="nucleotide sequence ID" value="XM_066099528.1"/>
</dbReference>
<accession>A0A7T6XQG7</accession>
<organism evidence="1 2">
    <name type="scientific">Penicillium digitatum</name>
    <name type="common">Green mold</name>
    <dbReference type="NCBI Taxonomy" id="36651"/>
    <lineage>
        <taxon>Eukaryota</taxon>
        <taxon>Fungi</taxon>
        <taxon>Dikarya</taxon>
        <taxon>Ascomycota</taxon>
        <taxon>Pezizomycotina</taxon>
        <taxon>Eurotiomycetes</taxon>
        <taxon>Eurotiomycetidae</taxon>
        <taxon>Eurotiales</taxon>
        <taxon>Aspergillaceae</taxon>
        <taxon>Penicillium</taxon>
    </lineage>
</organism>
<dbReference type="GO" id="GO:0016740">
    <property type="term" value="F:transferase activity"/>
    <property type="evidence" value="ECO:0007669"/>
    <property type="project" value="UniProtKB-KW"/>
</dbReference>
<dbReference type="Proteomes" id="UP000595662">
    <property type="component" value="Chromosome 4"/>
</dbReference>